<sequence length="156" mass="17313">MFQIRDVPHSRLSTINRTRLPRPAPSTLVCHIPKRSPPSSRLASTPDEENPAGDKQVTRGKVEHTIDNFATDDIQCMEADFARVERQASNVAVLEAKLHNLEMEARALGDDIKTVEEMLGEAEHAMAIARIKSYDPSKESKSYPGPYTLCGGLKRS</sequence>
<feature type="region of interest" description="Disordered" evidence="2">
    <location>
        <begin position="17"/>
        <end position="58"/>
    </location>
</feature>
<keyword evidence="1" id="KW-0175">Coiled coil</keyword>
<keyword evidence="4" id="KW-1185">Reference proteome</keyword>
<feature type="coiled-coil region" evidence="1">
    <location>
        <begin position="84"/>
        <end position="118"/>
    </location>
</feature>
<dbReference type="AlphaFoldDB" id="A0A4Y7QJG0"/>
<dbReference type="Proteomes" id="UP000294933">
    <property type="component" value="Unassembled WGS sequence"/>
</dbReference>
<gene>
    <name evidence="3" type="ORF">BD410DRAFT_783176</name>
</gene>
<dbReference type="EMBL" id="ML170160">
    <property type="protein sequence ID" value="TDL27030.1"/>
    <property type="molecule type" value="Genomic_DNA"/>
</dbReference>
<protein>
    <submittedName>
        <fullName evidence="3">Uncharacterized protein</fullName>
    </submittedName>
</protein>
<proteinExistence type="predicted"/>
<reference evidence="3 4" key="1">
    <citation type="submission" date="2018-06" db="EMBL/GenBank/DDBJ databases">
        <title>A transcriptomic atlas of mushroom development highlights an independent origin of complex multicellularity.</title>
        <authorList>
            <consortium name="DOE Joint Genome Institute"/>
            <person name="Krizsan K."/>
            <person name="Almasi E."/>
            <person name="Merenyi Z."/>
            <person name="Sahu N."/>
            <person name="Viragh M."/>
            <person name="Koszo T."/>
            <person name="Mondo S."/>
            <person name="Kiss B."/>
            <person name="Balint B."/>
            <person name="Kues U."/>
            <person name="Barry K."/>
            <person name="Hegedus J.C."/>
            <person name="Henrissat B."/>
            <person name="Johnson J."/>
            <person name="Lipzen A."/>
            <person name="Ohm R."/>
            <person name="Nagy I."/>
            <person name="Pangilinan J."/>
            <person name="Yan J."/>
            <person name="Xiong Y."/>
            <person name="Grigoriev I.V."/>
            <person name="Hibbett D.S."/>
            <person name="Nagy L.G."/>
        </authorList>
    </citation>
    <scope>NUCLEOTIDE SEQUENCE [LARGE SCALE GENOMIC DNA]</scope>
    <source>
        <strain evidence="3 4">SZMC22713</strain>
    </source>
</reference>
<organism evidence="3 4">
    <name type="scientific">Rickenella mellea</name>
    <dbReference type="NCBI Taxonomy" id="50990"/>
    <lineage>
        <taxon>Eukaryota</taxon>
        <taxon>Fungi</taxon>
        <taxon>Dikarya</taxon>
        <taxon>Basidiomycota</taxon>
        <taxon>Agaricomycotina</taxon>
        <taxon>Agaricomycetes</taxon>
        <taxon>Hymenochaetales</taxon>
        <taxon>Rickenellaceae</taxon>
        <taxon>Rickenella</taxon>
    </lineage>
</organism>
<evidence type="ECO:0000256" key="2">
    <source>
        <dbReference type="SAM" id="MobiDB-lite"/>
    </source>
</evidence>
<name>A0A4Y7QJG0_9AGAM</name>
<evidence type="ECO:0000313" key="3">
    <source>
        <dbReference type="EMBL" id="TDL27030.1"/>
    </source>
</evidence>
<evidence type="ECO:0000313" key="4">
    <source>
        <dbReference type="Proteomes" id="UP000294933"/>
    </source>
</evidence>
<accession>A0A4Y7QJG0</accession>
<evidence type="ECO:0000256" key="1">
    <source>
        <dbReference type="SAM" id="Coils"/>
    </source>
</evidence>
<dbReference type="VEuPathDB" id="FungiDB:BD410DRAFT_783176"/>